<dbReference type="InterPro" id="IPR036864">
    <property type="entry name" value="Zn2-C6_fun-type_DNA-bd_sf"/>
</dbReference>
<dbReference type="RefSeq" id="XP_025387233.1">
    <property type="nucleotide sequence ID" value="XM_025529524.1"/>
</dbReference>
<dbReference type="PROSITE" id="PS00463">
    <property type="entry name" value="ZN2_CY6_FUNGAL_1"/>
    <property type="match status" value="1"/>
</dbReference>
<dbReference type="InterPro" id="IPR053175">
    <property type="entry name" value="DHMBA_Reg_Transcription_Factor"/>
</dbReference>
<protein>
    <recommendedName>
        <fullName evidence="6">Zn(2)-C6 fungal-type domain-containing protein</fullName>
    </recommendedName>
</protein>
<dbReference type="Pfam" id="PF00172">
    <property type="entry name" value="Zn_clus"/>
    <property type="match status" value="1"/>
</dbReference>
<dbReference type="SUPFAM" id="SSF57701">
    <property type="entry name" value="Zn2/Cys6 DNA-binding domain"/>
    <property type="match status" value="1"/>
</dbReference>
<keyword evidence="1" id="KW-0805">Transcription regulation</keyword>
<dbReference type="VEuPathDB" id="FungiDB:BO83DRAFT_362616"/>
<dbReference type="GO" id="GO:0000981">
    <property type="term" value="F:DNA-binding transcription factor activity, RNA polymerase II-specific"/>
    <property type="evidence" value="ECO:0007669"/>
    <property type="project" value="InterPro"/>
</dbReference>
<comment type="caution">
    <text evidence="7">The sequence shown here is derived from an EMBL/GenBank/DDBJ whole genome shotgun (WGS) entry which is preliminary data.</text>
</comment>
<dbReference type="PROSITE" id="PS50048">
    <property type="entry name" value="ZN2_CY6_FUNGAL_2"/>
    <property type="match status" value="1"/>
</dbReference>
<sequence length="457" mass="51084">MVYRGKPSLGCALCRTRRLICDRRRPSCTQCLKVNQECSGYRDPNVLRICDQTDEITVKVEGRGTIARKQRKPPSSSKSPSPASILPPPTTIDDQVMSHIFTYYVGLESMARINRLPELKRVAGEQYGKALIATNNALRDPVSAKSDSTLGAVILLGMYELNTFPNPMRGWSQHVRGATKLVELRGMEQLHSSTGLELFRLVRLQNAISSIFRRSQRYNSPRITALTNVARANKDKGSQPMETFCDILIQLHDLSVKVDDAALADDSIDTLSILVSKALHLDTDLRSWAMSLGPHWQYSVVDTHSNPKSRPQIPLHSDTYHVYKTVGVVSMWNHYRQTRIIIHEMIRSMALPLWGLQGTSECQQMVLNSIDTIKQMTDDICASVPYHFVSGEVTFTAVVRLLWPLFVAGDCASSDPATKEWIIRTLEHIGNATGIQQALGMAKMLRNGHTRGFIPGT</sequence>
<evidence type="ECO:0000259" key="6">
    <source>
        <dbReference type="PROSITE" id="PS50048"/>
    </source>
</evidence>
<dbReference type="Pfam" id="PF11951">
    <property type="entry name" value="Fungal_trans_2"/>
    <property type="match status" value="1"/>
</dbReference>
<gene>
    <name evidence="7" type="ORF">BO83DRAFT_362616</name>
</gene>
<dbReference type="CDD" id="cd00067">
    <property type="entry name" value="GAL4"/>
    <property type="match status" value="1"/>
</dbReference>
<dbReference type="Gene3D" id="4.10.240.10">
    <property type="entry name" value="Zn(2)-C6 fungal-type DNA-binding domain"/>
    <property type="match status" value="1"/>
</dbReference>
<dbReference type="SMART" id="SM00066">
    <property type="entry name" value="GAL4"/>
    <property type="match status" value="1"/>
</dbReference>
<dbReference type="Proteomes" id="UP000246171">
    <property type="component" value="Unassembled WGS sequence"/>
</dbReference>
<dbReference type="AlphaFoldDB" id="A0A317VE84"/>
<proteinExistence type="predicted"/>
<keyword evidence="8" id="KW-1185">Reference proteome</keyword>
<reference evidence="7" key="1">
    <citation type="submission" date="2016-12" db="EMBL/GenBank/DDBJ databases">
        <title>The genomes of Aspergillus section Nigri reveals drivers in fungal speciation.</title>
        <authorList>
            <consortium name="DOE Joint Genome Institute"/>
            <person name="Vesth T.C."/>
            <person name="Nybo J."/>
            <person name="Theobald S."/>
            <person name="Brandl J."/>
            <person name="Frisvad J.C."/>
            <person name="Nielsen K.F."/>
            <person name="Lyhne E.K."/>
            <person name="Kogle M.E."/>
            <person name="Kuo A."/>
            <person name="Riley R."/>
            <person name="Clum A."/>
            <person name="Nolan M."/>
            <person name="Lipzen A."/>
            <person name="Salamov A."/>
            <person name="Henrissat B."/>
            <person name="Wiebenga A."/>
            <person name="De vries R.P."/>
            <person name="Grigoriev I.V."/>
            <person name="Mortensen U.H."/>
            <person name="Andersen M.R."/>
            <person name="Baker S.E."/>
        </authorList>
    </citation>
    <scope>NUCLEOTIDE SEQUENCE</scope>
    <source>
        <strain evidence="7">CBS 122712</strain>
    </source>
</reference>
<organism evidence="7 8">
    <name type="scientific">Aspergillus eucalypticola (strain CBS 122712 / IBT 29274)</name>
    <dbReference type="NCBI Taxonomy" id="1448314"/>
    <lineage>
        <taxon>Eukaryota</taxon>
        <taxon>Fungi</taxon>
        <taxon>Dikarya</taxon>
        <taxon>Ascomycota</taxon>
        <taxon>Pezizomycotina</taxon>
        <taxon>Eurotiomycetes</taxon>
        <taxon>Eurotiomycetidae</taxon>
        <taxon>Eurotiales</taxon>
        <taxon>Aspergillaceae</taxon>
        <taxon>Aspergillus</taxon>
        <taxon>Aspergillus subgen. Circumdati</taxon>
    </lineage>
</organism>
<dbReference type="GO" id="GO:0003677">
    <property type="term" value="F:DNA binding"/>
    <property type="evidence" value="ECO:0007669"/>
    <property type="project" value="UniProtKB-KW"/>
</dbReference>
<feature type="compositionally biased region" description="Low complexity" evidence="5">
    <location>
        <begin position="73"/>
        <end position="84"/>
    </location>
</feature>
<evidence type="ECO:0000256" key="3">
    <source>
        <dbReference type="ARBA" id="ARBA00023163"/>
    </source>
</evidence>
<evidence type="ECO:0000313" key="8">
    <source>
        <dbReference type="Proteomes" id="UP000246171"/>
    </source>
</evidence>
<keyword evidence="2" id="KW-0238">DNA-binding</keyword>
<dbReference type="InterPro" id="IPR021858">
    <property type="entry name" value="Fun_TF"/>
</dbReference>
<accession>A0A317VE84</accession>
<name>A0A317VE84_ASPEC</name>
<feature type="region of interest" description="Disordered" evidence="5">
    <location>
        <begin position="62"/>
        <end position="91"/>
    </location>
</feature>
<evidence type="ECO:0000256" key="5">
    <source>
        <dbReference type="SAM" id="MobiDB-lite"/>
    </source>
</evidence>
<evidence type="ECO:0000313" key="7">
    <source>
        <dbReference type="EMBL" id="PWY71242.1"/>
    </source>
</evidence>
<dbReference type="EMBL" id="MSFU01000015">
    <property type="protein sequence ID" value="PWY71242.1"/>
    <property type="molecule type" value="Genomic_DNA"/>
</dbReference>
<dbReference type="PANTHER" id="PTHR38791">
    <property type="entry name" value="ZN(II)2CYS6 TRANSCRIPTION FACTOR (EUROFUNG)-RELATED-RELATED"/>
    <property type="match status" value="1"/>
</dbReference>
<keyword evidence="4" id="KW-0539">Nucleus</keyword>
<evidence type="ECO:0000256" key="1">
    <source>
        <dbReference type="ARBA" id="ARBA00023015"/>
    </source>
</evidence>
<evidence type="ECO:0000256" key="4">
    <source>
        <dbReference type="ARBA" id="ARBA00023242"/>
    </source>
</evidence>
<dbReference type="PANTHER" id="PTHR38791:SF5">
    <property type="entry name" value="TRANSCRIPTION FACTOR DBAG-RELATED"/>
    <property type="match status" value="1"/>
</dbReference>
<dbReference type="GO" id="GO:0008270">
    <property type="term" value="F:zinc ion binding"/>
    <property type="evidence" value="ECO:0007669"/>
    <property type="project" value="InterPro"/>
</dbReference>
<dbReference type="OrthoDB" id="5429770at2759"/>
<feature type="domain" description="Zn(2)-C6 fungal-type" evidence="6">
    <location>
        <begin position="10"/>
        <end position="39"/>
    </location>
</feature>
<evidence type="ECO:0000256" key="2">
    <source>
        <dbReference type="ARBA" id="ARBA00023125"/>
    </source>
</evidence>
<keyword evidence="3" id="KW-0804">Transcription</keyword>
<dbReference type="GO" id="GO:0009893">
    <property type="term" value="P:positive regulation of metabolic process"/>
    <property type="evidence" value="ECO:0007669"/>
    <property type="project" value="UniProtKB-ARBA"/>
</dbReference>
<dbReference type="GeneID" id="37051486"/>
<dbReference type="InterPro" id="IPR001138">
    <property type="entry name" value="Zn2Cys6_DnaBD"/>
</dbReference>